<dbReference type="EMBL" id="JAUTDP010000001">
    <property type="protein sequence ID" value="KAK3402837.1"/>
    <property type="molecule type" value="Genomic_DNA"/>
</dbReference>
<feature type="compositionally biased region" description="Polar residues" evidence="1">
    <location>
        <begin position="454"/>
        <end position="467"/>
    </location>
</feature>
<keyword evidence="3" id="KW-1185">Reference proteome</keyword>
<feature type="compositionally biased region" description="Polar residues" evidence="1">
    <location>
        <begin position="419"/>
        <end position="437"/>
    </location>
</feature>
<dbReference type="Proteomes" id="UP001281003">
    <property type="component" value="Unassembled WGS sequence"/>
</dbReference>
<feature type="compositionally biased region" description="Polar residues" evidence="1">
    <location>
        <begin position="495"/>
        <end position="505"/>
    </location>
</feature>
<feature type="compositionally biased region" description="Polar residues" evidence="1">
    <location>
        <begin position="514"/>
        <end position="527"/>
    </location>
</feature>
<comment type="caution">
    <text evidence="2">The sequence shown here is derived from an EMBL/GenBank/DDBJ whole genome shotgun (WGS) entry which is preliminary data.</text>
</comment>
<protein>
    <submittedName>
        <fullName evidence="2">Uncharacterized protein</fullName>
    </submittedName>
</protein>
<evidence type="ECO:0000313" key="3">
    <source>
        <dbReference type="Proteomes" id="UP001281003"/>
    </source>
</evidence>
<organism evidence="2 3">
    <name type="scientific">Sordaria brevicollis</name>
    <dbReference type="NCBI Taxonomy" id="83679"/>
    <lineage>
        <taxon>Eukaryota</taxon>
        <taxon>Fungi</taxon>
        <taxon>Dikarya</taxon>
        <taxon>Ascomycota</taxon>
        <taxon>Pezizomycotina</taxon>
        <taxon>Sordariomycetes</taxon>
        <taxon>Sordariomycetidae</taxon>
        <taxon>Sordariales</taxon>
        <taxon>Sordariaceae</taxon>
        <taxon>Sordaria</taxon>
    </lineage>
</organism>
<feature type="region of interest" description="Disordered" evidence="1">
    <location>
        <begin position="419"/>
        <end position="440"/>
    </location>
</feature>
<proteinExistence type="predicted"/>
<name>A0AAE0PMZ5_SORBR</name>
<dbReference type="AlphaFoldDB" id="A0AAE0PMZ5"/>
<gene>
    <name evidence="2" type="ORF">B0T20DRAFT_388517</name>
</gene>
<feature type="region of interest" description="Disordered" evidence="1">
    <location>
        <begin position="454"/>
        <end position="554"/>
    </location>
</feature>
<feature type="region of interest" description="Disordered" evidence="1">
    <location>
        <begin position="238"/>
        <end position="258"/>
    </location>
</feature>
<reference evidence="2" key="2">
    <citation type="submission" date="2023-07" db="EMBL/GenBank/DDBJ databases">
        <authorList>
            <consortium name="Lawrence Berkeley National Laboratory"/>
            <person name="Haridas S."/>
            <person name="Hensen N."/>
            <person name="Bonometti L."/>
            <person name="Westerberg I."/>
            <person name="Brannstrom I.O."/>
            <person name="Guillou S."/>
            <person name="Cros-Aarteil S."/>
            <person name="Calhoun S."/>
            <person name="Kuo A."/>
            <person name="Mondo S."/>
            <person name="Pangilinan J."/>
            <person name="Riley R."/>
            <person name="LaButti K."/>
            <person name="Andreopoulos B."/>
            <person name="Lipzen A."/>
            <person name="Chen C."/>
            <person name="Yanf M."/>
            <person name="Daum C."/>
            <person name="Ng V."/>
            <person name="Clum A."/>
            <person name="Steindorff A."/>
            <person name="Ohm R."/>
            <person name="Martin F."/>
            <person name="Silar P."/>
            <person name="Natvig D."/>
            <person name="Lalanne C."/>
            <person name="Gautier V."/>
            <person name="Ament-velasquez S.L."/>
            <person name="Kruys A."/>
            <person name="Hutchinson M.I."/>
            <person name="Powell A.J."/>
            <person name="Barry K."/>
            <person name="Miller A.N."/>
            <person name="Grigoriev I.V."/>
            <person name="Debuchy R."/>
            <person name="Gladieux P."/>
            <person name="Thoren M.H."/>
            <person name="Johannesson H."/>
        </authorList>
    </citation>
    <scope>NUCLEOTIDE SEQUENCE</scope>
    <source>
        <strain evidence="2">FGSC 1904</strain>
    </source>
</reference>
<evidence type="ECO:0000313" key="2">
    <source>
        <dbReference type="EMBL" id="KAK3402837.1"/>
    </source>
</evidence>
<evidence type="ECO:0000256" key="1">
    <source>
        <dbReference type="SAM" id="MobiDB-lite"/>
    </source>
</evidence>
<accession>A0AAE0PMZ5</accession>
<sequence>MSAKATNAELPQLPKLPDLTGEEAYEAWYDALISHLIYHDLDDIVLGKQKAPVSTSSPGVQMNFKMKQILAYTMIATSIKPIMSKLEAMGLIDKTAKNPIDPRSLFDAVVRWYSNISAAHMFRLVKELTEIKHSDFPNLDAFLDRALWLRRRLQSVFFDVSDEFMDMLLLKGISSYDDVWVKMILHNKDTGCLTEGVASLIAKKASEQKIITDTSKDIFPIKTTEEKGTEVKVIKTHEKKSAQTAPVDQTKTPKERGAHTETIVPNETRNNTRITKTVHSATSILDEDIPAEANNLKTLKPSSIVGTPIKDTAAINNSSITDSNNVNKLSTKADNNISSPQSGINSSQKTPITKITTPSPTPNGAKQSQKAPIAFSTQPFNKNAYRPTVASQPFNPLAYRPKVAAQAFNPFAYRPSNMKPSSSVAKTGNQTGNTPQHVSCFGPRRVANNVNIGAQNTTHKGPQQVPQNGAGPINGNYGPLNAVKNAGQKVAPNATRPSINSNTGPLNGARPALNGNNGPQHSGQDAQKVSPDAGRPSINGNNGPKIGPQNGPKPVDDASILAAFLASRNKHVYKWLDGIPQVGTDETAWLDPNVAEDEQSIVNPPACVFQNTQYAKTISVMSSLSVSHFPPAVRQQYAALPAAAPARQPKPHDIPDWVGGLDPKARADWYRDFGPHTFCSYWVEVEEKCPFLRIVQYGVQVIGRKEYGCIFSVSRGGNKYAVNPDPDTDMTRNVLTGACEHVRYYKKFTPIQWPGDRMQTPEEIACYVPCHWALGPLIVPQNPVDYDYRIISMPAEWLDDVSGRDYSWMQEEPYNGEPGRIVKLQNSNMGRGPCGDVGDRSLVAGFDAALRAAVVDNLSFGGRLIHLATVGNARIVIYGNILGRSSERGRSSTDNLR</sequence>
<reference evidence="2" key="1">
    <citation type="journal article" date="2023" name="Mol. Phylogenet. Evol.">
        <title>Genome-scale phylogeny and comparative genomics of the fungal order Sordariales.</title>
        <authorList>
            <person name="Hensen N."/>
            <person name="Bonometti L."/>
            <person name="Westerberg I."/>
            <person name="Brannstrom I.O."/>
            <person name="Guillou S."/>
            <person name="Cros-Aarteil S."/>
            <person name="Calhoun S."/>
            <person name="Haridas S."/>
            <person name="Kuo A."/>
            <person name="Mondo S."/>
            <person name="Pangilinan J."/>
            <person name="Riley R."/>
            <person name="LaButti K."/>
            <person name="Andreopoulos B."/>
            <person name="Lipzen A."/>
            <person name="Chen C."/>
            <person name="Yan M."/>
            <person name="Daum C."/>
            <person name="Ng V."/>
            <person name="Clum A."/>
            <person name="Steindorff A."/>
            <person name="Ohm R.A."/>
            <person name="Martin F."/>
            <person name="Silar P."/>
            <person name="Natvig D.O."/>
            <person name="Lalanne C."/>
            <person name="Gautier V."/>
            <person name="Ament-Velasquez S.L."/>
            <person name="Kruys A."/>
            <person name="Hutchinson M.I."/>
            <person name="Powell A.J."/>
            <person name="Barry K."/>
            <person name="Miller A.N."/>
            <person name="Grigoriev I.V."/>
            <person name="Debuchy R."/>
            <person name="Gladieux P."/>
            <person name="Hiltunen Thoren M."/>
            <person name="Johannesson H."/>
        </authorList>
    </citation>
    <scope>NUCLEOTIDE SEQUENCE</scope>
    <source>
        <strain evidence="2">FGSC 1904</strain>
    </source>
</reference>